<evidence type="ECO:0000313" key="3">
    <source>
        <dbReference type="EMBL" id="SHJ75780.1"/>
    </source>
</evidence>
<name>A0A1M6LX83_9ACTN</name>
<dbReference type="AlphaFoldDB" id="A0A1M6LX83"/>
<keyword evidence="1" id="KW-1133">Transmembrane helix</keyword>
<dbReference type="InterPro" id="IPR025194">
    <property type="entry name" value="RodZ-like_C"/>
</dbReference>
<evidence type="ECO:0000259" key="2">
    <source>
        <dbReference type="Pfam" id="PF13464"/>
    </source>
</evidence>
<reference evidence="3 4" key="1">
    <citation type="submission" date="2016-11" db="EMBL/GenBank/DDBJ databases">
        <authorList>
            <person name="Jaros S."/>
            <person name="Januszkiewicz K."/>
            <person name="Wedrychowicz H."/>
        </authorList>
    </citation>
    <scope>NUCLEOTIDE SEQUENCE [LARGE SCALE GENOMIC DNA]</scope>
    <source>
        <strain evidence="3 4">CGMCC 4.5723</strain>
    </source>
</reference>
<dbReference type="EMBL" id="FQZK01000009">
    <property type="protein sequence ID" value="SHJ75780.1"/>
    <property type="molecule type" value="Genomic_DNA"/>
</dbReference>
<dbReference type="Pfam" id="PF13464">
    <property type="entry name" value="RodZ_C"/>
    <property type="match status" value="1"/>
</dbReference>
<evidence type="ECO:0000256" key="1">
    <source>
        <dbReference type="SAM" id="Phobius"/>
    </source>
</evidence>
<feature type="transmembrane region" description="Helical" evidence="1">
    <location>
        <begin position="29"/>
        <end position="52"/>
    </location>
</feature>
<accession>A0A1M6LX83</accession>
<protein>
    <recommendedName>
        <fullName evidence="2">Cytoskeleton protein RodZ-like C-terminal domain-containing protein</fullName>
    </recommendedName>
</protein>
<keyword evidence="4" id="KW-1185">Reference proteome</keyword>
<keyword evidence="1" id="KW-0812">Transmembrane</keyword>
<feature type="domain" description="Cytoskeleton protein RodZ-like C-terminal" evidence="2">
    <location>
        <begin position="89"/>
        <end position="146"/>
    </location>
</feature>
<dbReference type="Proteomes" id="UP000184452">
    <property type="component" value="Unassembled WGS sequence"/>
</dbReference>
<organism evidence="3 4">
    <name type="scientific">Nocardiopsis flavescens</name>
    <dbReference type="NCBI Taxonomy" id="758803"/>
    <lineage>
        <taxon>Bacteria</taxon>
        <taxon>Bacillati</taxon>
        <taxon>Actinomycetota</taxon>
        <taxon>Actinomycetes</taxon>
        <taxon>Streptosporangiales</taxon>
        <taxon>Nocardiopsidaceae</taxon>
        <taxon>Nocardiopsis</taxon>
    </lineage>
</organism>
<gene>
    <name evidence="3" type="ORF">SAMN05421803_10994</name>
</gene>
<keyword evidence="1" id="KW-0472">Membrane</keyword>
<evidence type="ECO:0000313" key="4">
    <source>
        <dbReference type="Proteomes" id="UP000184452"/>
    </source>
</evidence>
<sequence>MRSLSLFVVIHATFNAVGRHRNDPRGVGQVVAIVGAVVLLVTMLALGGFFLYRSLPGNSGSSVSANASGAAAEDATPEGAFYVRVIGESSRVFVRVPGGDVLHDQEVRQGSSITYAEIPEGGIEVTIGDPSAVELFVNGSERDIADRGADYSFTVKG</sequence>
<proteinExistence type="predicted"/>